<gene>
    <name evidence="1" type="ORF">SAMN05660923_02736</name>
</gene>
<accession>A0A1H3DR34</accession>
<organism evidence="1 2">
    <name type="scientific">Tepidimicrobium xylanilyticum</name>
    <dbReference type="NCBI Taxonomy" id="1123352"/>
    <lineage>
        <taxon>Bacteria</taxon>
        <taxon>Bacillati</taxon>
        <taxon>Bacillota</taxon>
        <taxon>Tissierellia</taxon>
        <taxon>Tissierellales</taxon>
        <taxon>Tepidimicrobiaceae</taxon>
        <taxon>Tepidimicrobium</taxon>
    </lineage>
</organism>
<dbReference type="Proteomes" id="UP000198828">
    <property type="component" value="Unassembled WGS sequence"/>
</dbReference>
<protein>
    <submittedName>
        <fullName evidence="1">Uncharacterized protein</fullName>
    </submittedName>
</protein>
<dbReference type="AlphaFoldDB" id="A0A1H3DR34"/>
<evidence type="ECO:0000313" key="2">
    <source>
        <dbReference type="Proteomes" id="UP000198828"/>
    </source>
</evidence>
<sequence>MYDIKNKLFTATDEMMSYISIRLNLSQESFNSLKSDLLSYLKLTIKTMELNIENTNPLLDKIKLRVLL</sequence>
<proteinExistence type="predicted"/>
<reference evidence="1 2" key="1">
    <citation type="submission" date="2016-10" db="EMBL/GenBank/DDBJ databases">
        <authorList>
            <person name="de Groot N.N."/>
        </authorList>
    </citation>
    <scope>NUCLEOTIDE SEQUENCE [LARGE SCALE GENOMIC DNA]</scope>
    <source>
        <strain evidence="1 2">DSM 23310</strain>
    </source>
</reference>
<dbReference type="RefSeq" id="WP_093754608.1">
    <property type="nucleotide sequence ID" value="NZ_BSYN01000010.1"/>
</dbReference>
<keyword evidence="2" id="KW-1185">Reference proteome</keyword>
<name>A0A1H3DR34_9FIRM</name>
<dbReference type="EMBL" id="FNNG01000016">
    <property type="protein sequence ID" value="SDX68790.1"/>
    <property type="molecule type" value="Genomic_DNA"/>
</dbReference>
<evidence type="ECO:0000313" key="1">
    <source>
        <dbReference type="EMBL" id="SDX68790.1"/>
    </source>
</evidence>